<dbReference type="AlphaFoldDB" id="A0A858QAB6"/>
<dbReference type="KEGG" id="metu:GNH96_13205"/>
<keyword evidence="3" id="KW-1185">Reference proteome</keyword>
<evidence type="ECO:0000313" key="3">
    <source>
        <dbReference type="Proteomes" id="UP000503004"/>
    </source>
</evidence>
<dbReference type="EMBL" id="CP046565">
    <property type="protein sequence ID" value="QJD30828.1"/>
    <property type="molecule type" value="Genomic_DNA"/>
</dbReference>
<reference evidence="3" key="1">
    <citation type="submission" date="2019-12" db="EMBL/GenBank/DDBJ databases">
        <authorList>
            <person name="Awala S.I."/>
            <person name="Rhee S.K."/>
        </authorList>
    </citation>
    <scope>NUCLEOTIDE SEQUENCE [LARGE SCALE GENOMIC DNA]</scope>
    <source>
        <strain evidence="3">IM1</strain>
    </source>
</reference>
<name>A0A858QAB6_9GAMM</name>
<accession>A0A858QAB6</accession>
<dbReference type="InterPro" id="IPR024402">
    <property type="entry name" value="DUF2726"/>
</dbReference>
<gene>
    <name evidence="2" type="ORF">GNH96_13205</name>
</gene>
<feature type="domain" description="DUF2726" evidence="1">
    <location>
        <begin position="42"/>
        <end position="155"/>
    </location>
</feature>
<dbReference type="Pfam" id="PF10881">
    <property type="entry name" value="DUF2726"/>
    <property type="match status" value="1"/>
</dbReference>
<protein>
    <submittedName>
        <fullName evidence="2">DUF2726 domain-containing protein</fullName>
    </submittedName>
</protein>
<dbReference type="Gene3D" id="3.40.960.10">
    <property type="entry name" value="VSR Endonuclease"/>
    <property type="match status" value="1"/>
</dbReference>
<evidence type="ECO:0000313" key="2">
    <source>
        <dbReference type="EMBL" id="QJD30828.1"/>
    </source>
</evidence>
<evidence type="ECO:0000259" key="1">
    <source>
        <dbReference type="Pfam" id="PF10881"/>
    </source>
</evidence>
<dbReference type="RefSeq" id="WP_169604103.1">
    <property type="nucleotide sequence ID" value="NZ_CP046565.1"/>
</dbReference>
<sequence>MSTMILLLVVVIAVGAVLAVLKAKSQGGGTDEVWPFYAKKPLSQPEQVLYFRLTRALPEHIVLAQVQLSRLLGVKKGNNYQAWLNRINRMSADFVVCNKDSSIVAVIELDDATHQKEDRQAADAKKDKALSSAGIRIVRWQAKAIPDIAAIRSTIMPNRITRGFQPPVPTPPGTGAAP</sequence>
<dbReference type="Proteomes" id="UP000503004">
    <property type="component" value="Chromosome"/>
</dbReference>
<proteinExistence type="predicted"/>
<organism evidence="2 3">
    <name type="scientific">Methylococcus geothermalis</name>
    <dbReference type="NCBI Taxonomy" id="2681310"/>
    <lineage>
        <taxon>Bacteria</taxon>
        <taxon>Pseudomonadati</taxon>
        <taxon>Pseudomonadota</taxon>
        <taxon>Gammaproteobacteria</taxon>
        <taxon>Methylococcales</taxon>
        <taxon>Methylococcaceae</taxon>
        <taxon>Methylococcus</taxon>
    </lineage>
</organism>